<comment type="caution">
    <text evidence="2">The sequence shown here is derived from an EMBL/GenBank/DDBJ whole genome shotgun (WGS) entry which is preliminary data.</text>
</comment>
<protein>
    <submittedName>
        <fullName evidence="2">DNA topoisomerase 2</fullName>
        <ecNumber evidence="2">5.6.2.2</ecNumber>
    </submittedName>
</protein>
<feature type="region of interest" description="Disordered" evidence="1">
    <location>
        <begin position="38"/>
        <end position="148"/>
    </location>
</feature>
<reference evidence="2 3" key="1">
    <citation type="submission" date="2023-08" db="EMBL/GenBank/DDBJ databases">
        <title>Black Yeasts Isolated from many extreme environments.</title>
        <authorList>
            <person name="Coleine C."/>
            <person name="Stajich J.E."/>
            <person name="Selbmann L."/>
        </authorList>
    </citation>
    <scope>NUCLEOTIDE SEQUENCE [LARGE SCALE GENOMIC DNA]</scope>
    <source>
        <strain evidence="2 3">CCFEE 5386</strain>
    </source>
</reference>
<sequence>VKESAAQQLKQKPVQKKTLVPSRLAAVAPPVAKPLSPAAKAYAAKQAKAGAQTAGQGGKAKAAGTKRLPVDSDTDEGEEEEDVDALANEILSEEDDDDVPVKKGATGARPARRAAAAKPKAKYALDDSLDAEEDDEESEADFEDEDED</sequence>
<gene>
    <name evidence="2" type="primary">TOP2_1</name>
    <name evidence="2" type="ORF">LTR32_004507</name>
</gene>
<dbReference type="EC" id="5.6.2.2" evidence="2"/>
<evidence type="ECO:0000256" key="1">
    <source>
        <dbReference type="SAM" id="MobiDB-lite"/>
    </source>
</evidence>
<evidence type="ECO:0000313" key="3">
    <source>
        <dbReference type="Proteomes" id="UP001308179"/>
    </source>
</evidence>
<feature type="compositionally biased region" description="Acidic residues" evidence="1">
    <location>
        <begin position="72"/>
        <end position="84"/>
    </location>
</feature>
<proteinExistence type="predicted"/>
<feature type="non-terminal residue" evidence="2">
    <location>
        <position position="1"/>
    </location>
</feature>
<feature type="compositionally biased region" description="Low complexity" evidence="1">
    <location>
        <begin position="102"/>
        <end position="118"/>
    </location>
</feature>
<organism evidence="2 3">
    <name type="scientific">Rachicladosporium monterosium</name>
    <dbReference type="NCBI Taxonomy" id="1507873"/>
    <lineage>
        <taxon>Eukaryota</taxon>
        <taxon>Fungi</taxon>
        <taxon>Dikarya</taxon>
        <taxon>Ascomycota</taxon>
        <taxon>Pezizomycotina</taxon>
        <taxon>Dothideomycetes</taxon>
        <taxon>Dothideomycetidae</taxon>
        <taxon>Cladosporiales</taxon>
        <taxon>Cladosporiaceae</taxon>
        <taxon>Rachicladosporium</taxon>
    </lineage>
</organism>
<keyword evidence="2" id="KW-0413">Isomerase</keyword>
<accession>A0ABR0L4E6</accession>
<feature type="compositionally biased region" description="Acidic residues" evidence="1">
    <location>
        <begin position="127"/>
        <end position="148"/>
    </location>
</feature>
<dbReference type="GO" id="GO:0003918">
    <property type="term" value="F:DNA topoisomerase type II (double strand cut, ATP-hydrolyzing) activity"/>
    <property type="evidence" value="ECO:0007669"/>
    <property type="project" value="UniProtKB-EC"/>
</dbReference>
<evidence type="ECO:0000313" key="2">
    <source>
        <dbReference type="EMBL" id="KAK5143350.1"/>
    </source>
</evidence>
<feature type="compositionally biased region" description="Low complexity" evidence="1">
    <location>
        <begin position="38"/>
        <end position="66"/>
    </location>
</feature>
<keyword evidence="3" id="KW-1185">Reference proteome</keyword>
<dbReference type="Proteomes" id="UP001308179">
    <property type="component" value="Unassembled WGS sequence"/>
</dbReference>
<name>A0ABR0L4E6_9PEZI</name>
<dbReference type="EMBL" id="JAVRRR010000324">
    <property type="protein sequence ID" value="KAK5143350.1"/>
    <property type="molecule type" value="Genomic_DNA"/>
</dbReference>